<dbReference type="Gene3D" id="3.90.1150.210">
    <property type="entry name" value="F-actin capping protein, beta subunit"/>
    <property type="match status" value="1"/>
</dbReference>
<keyword evidence="4 7" id="KW-0963">Cytoplasm</keyword>
<dbReference type="GO" id="GO:0000902">
    <property type="term" value="P:cell morphogenesis"/>
    <property type="evidence" value="ECO:0007669"/>
    <property type="project" value="TreeGrafter"/>
</dbReference>
<name>A0A8B9V699_9AVES</name>
<evidence type="ECO:0000256" key="3">
    <source>
        <dbReference type="ARBA" id="ARBA00022467"/>
    </source>
</evidence>
<dbReference type="InterPro" id="IPR043175">
    <property type="entry name" value="CAPZB_N"/>
</dbReference>
<dbReference type="PRINTS" id="PR00192">
    <property type="entry name" value="FACTINCAPB"/>
</dbReference>
<keyword evidence="9" id="KW-1185">Reference proteome</keyword>
<reference evidence="8" key="1">
    <citation type="submission" date="2025-08" db="UniProtKB">
        <authorList>
            <consortium name="Ensembl"/>
        </authorList>
    </citation>
    <scope>IDENTIFICATION</scope>
</reference>
<dbReference type="Pfam" id="PF01115">
    <property type="entry name" value="F_actin_cap_B"/>
    <property type="match status" value="1"/>
</dbReference>
<dbReference type="Gene3D" id="1.20.58.570">
    <property type="match status" value="1"/>
</dbReference>
<dbReference type="GO" id="GO:0051016">
    <property type="term" value="P:barbed-end actin filament capping"/>
    <property type="evidence" value="ECO:0007669"/>
    <property type="project" value="UniProtKB-UniRule"/>
</dbReference>
<dbReference type="InterPro" id="IPR042276">
    <property type="entry name" value="CapZ_alpha/beta_2"/>
</dbReference>
<dbReference type="Proteomes" id="UP000694549">
    <property type="component" value="Unplaced"/>
</dbReference>
<accession>A0A8B9V699</accession>
<dbReference type="FunFam" id="3.90.1150.210:FF:000001">
    <property type="entry name" value="F-actin-capping protein subunit beta"/>
    <property type="match status" value="1"/>
</dbReference>
<proteinExistence type="inferred from homology"/>
<comment type="subcellular location">
    <subcellularLocation>
        <location evidence="1 7">Cytoplasm</location>
        <location evidence="1 7">Cytoskeleton</location>
    </subcellularLocation>
</comment>
<evidence type="ECO:0000313" key="9">
    <source>
        <dbReference type="Proteomes" id="UP000694549"/>
    </source>
</evidence>
<comment type="subunit">
    <text evidence="7">Heterodimer of an alpha and a beta subunit.</text>
</comment>
<evidence type="ECO:0000256" key="4">
    <source>
        <dbReference type="ARBA" id="ARBA00022490"/>
    </source>
</evidence>
<dbReference type="PANTHER" id="PTHR10619:SF0">
    <property type="entry name" value="F-ACTIN-CAPPING PROTEIN SUBUNIT BETA ISOFORMS 1 AND 2"/>
    <property type="match status" value="1"/>
</dbReference>
<dbReference type="Ensembl" id="ENSAZOT00000020354.1">
    <property type="protein sequence ID" value="ENSAZOP00000018947.1"/>
    <property type="gene ID" value="ENSAZOG00000012310.1"/>
</dbReference>
<dbReference type="InterPro" id="IPR019771">
    <property type="entry name" value="F-actin_capping_bsu_CS"/>
</dbReference>
<dbReference type="GO" id="GO:0005737">
    <property type="term" value="C:cytoplasm"/>
    <property type="evidence" value="ECO:0007669"/>
    <property type="project" value="InterPro"/>
</dbReference>
<protein>
    <recommendedName>
        <fullName evidence="7">F-actin-capping protein subunit beta</fullName>
    </recommendedName>
</protein>
<dbReference type="PROSITE" id="PS00231">
    <property type="entry name" value="F_ACTIN_CAPPING_BETA"/>
    <property type="match status" value="1"/>
</dbReference>
<dbReference type="GO" id="GO:0030036">
    <property type="term" value="P:actin cytoskeleton organization"/>
    <property type="evidence" value="ECO:0007669"/>
    <property type="project" value="InterPro"/>
</dbReference>
<comment type="similarity">
    <text evidence="2 7">Belongs to the F-actin-capping protein beta subunit family.</text>
</comment>
<keyword evidence="5 7" id="KW-0009">Actin-binding</keyword>
<dbReference type="GO" id="GO:0051015">
    <property type="term" value="F:actin filament binding"/>
    <property type="evidence" value="ECO:0007669"/>
    <property type="project" value="TreeGrafter"/>
</dbReference>
<keyword evidence="6 7" id="KW-0206">Cytoskeleton</keyword>
<comment type="function">
    <text evidence="7">F-actin-capping proteins bind in a Ca(2+)-independent manner to the fast growing ends of actin filaments (barbed end) thereby blocking the exchange of subunits at these ends. Unlike other capping proteins (such as gelsolin and severin), these proteins do not sever actin filaments.</text>
</comment>
<dbReference type="PANTHER" id="PTHR10619">
    <property type="entry name" value="F-ACTIN-CAPPING PROTEIN SUBUNIT BETA"/>
    <property type="match status" value="1"/>
</dbReference>
<dbReference type="AlphaFoldDB" id="A0A8B9V699"/>
<reference evidence="8" key="2">
    <citation type="submission" date="2025-09" db="UniProtKB">
        <authorList>
            <consortium name="Ensembl"/>
        </authorList>
    </citation>
    <scope>IDENTIFICATION</scope>
</reference>
<sequence length="286" mass="32069">MYRDQGMFLFPQSDQQLDCALDLMRRLPPQQIEKNLSDLIDLVPSLCEDLLSSVDQPLKIARDKVVGKDYLLCDYNRDGDSYRSPWSNKYDPPLEDGAMPSARLRKLEVEANNAFDQYRDLYFEGGVSSVYLWDLDHGFAGVILIKKAGDGSKKIKGCWDSIHVVEVQEKSSGRTAHYKLTSTVMLWLQTNKTGSGTMNLGGSLTRQMEKDETVSDSSPHIANIGRLVEVSVVKLSQLEPAAGSHLRIWSYAKELCCTLTFVLTNYLYCTKSNAVNVAQCLTARHS</sequence>
<organism evidence="8 9">
    <name type="scientific">Anas zonorhyncha</name>
    <name type="common">Eastern spot-billed duck</name>
    <dbReference type="NCBI Taxonomy" id="75864"/>
    <lineage>
        <taxon>Eukaryota</taxon>
        <taxon>Metazoa</taxon>
        <taxon>Chordata</taxon>
        <taxon>Craniata</taxon>
        <taxon>Vertebrata</taxon>
        <taxon>Euteleostomi</taxon>
        <taxon>Archelosauria</taxon>
        <taxon>Archosauria</taxon>
        <taxon>Dinosauria</taxon>
        <taxon>Saurischia</taxon>
        <taxon>Theropoda</taxon>
        <taxon>Coelurosauria</taxon>
        <taxon>Aves</taxon>
        <taxon>Neognathae</taxon>
        <taxon>Galloanserae</taxon>
        <taxon>Anseriformes</taxon>
        <taxon>Anatidae</taxon>
        <taxon>Anatinae</taxon>
        <taxon>Anas</taxon>
    </lineage>
</organism>
<dbReference type="GO" id="GO:0051490">
    <property type="term" value="P:negative regulation of filopodium assembly"/>
    <property type="evidence" value="ECO:0007669"/>
    <property type="project" value="TreeGrafter"/>
</dbReference>
<evidence type="ECO:0000256" key="6">
    <source>
        <dbReference type="ARBA" id="ARBA00023212"/>
    </source>
</evidence>
<evidence type="ECO:0000256" key="7">
    <source>
        <dbReference type="RuleBase" id="RU365078"/>
    </source>
</evidence>
<dbReference type="InterPro" id="IPR037282">
    <property type="entry name" value="CapZ_alpha/beta"/>
</dbReference>
<dbReference type="InterPro" id="IPR001698">
    <property type="entry name" value="CAPZB"/>
</dbReference>
<evidence type="ECO:0000313" key="8">
    <source>
        <dbReference type="Ensembl" id="ENSAZOP00000018947.1"/>
    </source>
</evidence>
<dbReference type="GO" id="GO:0008290">
    <property type="term" value="C:F-actin capping protein complex"/>
    <property type="evidence" value="ECO:0007669"/>
    <property type="project" value="UniProtKB-UniRule"/>
</dbReference>
<dbReference type="SUPFAM" id="SSF90096">
    <property type="entry name" value="Subunits of heterodimeric actin filament capping protein Capz"/>
    <property type="match status" value="1"/>
</dbReference>
<dbReference type="FunFam" id="1.20.58.570:FF:000001">
    <property type="entry name" value="F-actin-capping protein subunit beta"/>
    <property type="match status" value="1"/>
</dbReference>
<keyword evidence="3 7" id="KW-0117">Actin capping</keyword>
<evidence type="ECO:0000256" key="2">
    <source>
        <dbReference type="ARBA" id="ARBA00006039"/>
    </source>
</evidence>
<evidence type="ECO:0000256" key="1">
    <source>
        <dbReference type="ARBA" id="ARBA00004245"/>
    </source>
</evidence>
<dbReference type="GO" id="GO:0010591">
    <property type="term" value="P:regulation of lamellipodium assembly"/>
    <property type="evidence" value="ECO:0007669"/>
    <property type="project" value="TreeGrafter"/>
</dbReference>
<evidence type="ECO:0000256" key="5">
    <source>
        <dbReference type="ARBA" id="ARBA00023203"/>
    </source>
</evidence>